<organism evidence="1 2">
    <name type="scientific">Hominisplanchenecus murintestinalis</name>
    <dbReference type="NCBI Taxonomy" id="2941517"/>
    <lineage>
        <taxon>Bacteria</taxon>
        <taxon>Bacillati</taxon>
        <taxon>Bacillota</taxon>
        <taxon>Clostridia</taxon>
        <taxon>Lachnospirales</taxon>
        <taxon>Lachnospiraceae</taxon>
        <taxon>Hominisplanchenecus</taxon>
    </lineage>
</organism>
<sequence length="155" mass="17910">MTEHSFEDFTAVIQSLIKVTDKITLIEREKAAAAADRKHELLDNCIQEEQAVLLQLRGLEQKRFRLMEGLGWKDLTFRQLLKRVSPEKQQILSPLFDDLDRKLKALTSAKEDADRMILTRVRELEIFLSRSENPSYSPDGTAEAPRSFSQKDTYV</sequence>
<comment type="caution">
    <text evidence="1">The sequence shown here is derived from an EMBL/GenBank/DDBJ whole genome shotgun (WGS) entry which is preliminary data.</text>
</comment>
<dbReference type="Proteomes" id="UP000307720">
    <property type="component" value="Unassembled WGS sequence"/>
</dbReference>
<accession>A0AC61R312</accession>
<evidence type="ECO:0000313" key="2">
    <source>
        <dbReference type="Proteomes" id="UP000307720"/>
    </source>
</evidence>
<keyword evidence="2" id="KW-1185">Reference proteome</keyword>
<evidence type="ECO:0000313" key="1">
    <source>
        <dbReference type="EMBL" id="TGY00410.1"/>
    </source>
</evidence>
<proteinExistence type="predicted"/>
<name>A0AC61R312_9FIRM</name>
<dbReference type="EMBL" id="SRZB01000002">
    <property type="protein sequence ID" value="TGY00410.1"/>
    <property type="molecule type" value="Genomic_DNA"/>
</dbReference>
<protein>
    <submittedName>
        <fullName evidence="1">Uncharacterized protein</fullName>
    </submittedName>
</protein>
<reference evidence="1" key="1">
    <citation type="submission" date="2019-04" db="EMBL/GenBank/DDBJ databases">
        <title>Microbes associate with the intestines of laboratory mice.</title>
        <authorList>
            <person name="Navarre W."/>
            <person name="Wong E."/>
            <person name="Huang K."/>
            <person name="Tropini C."/>
            <person name="Ng K."/>
            <person name="Yu B."/>
        </authorList>
    </citation>
    <scope>NUCLEOTIDE SEQUENCE</scope>
    <source>
        <strain evidence="1">NM72_1-8</strain>
    </source>
</reference>
<gene>
    <name evidence="1" type="ORF">E5357_02610</name>
</gene>